<keyword evidence="1" id="KW-0732">Signal</keyword>
<dbReference type="AlphaFoldDB" id="A0A0E9PNL6"/>
<feature type="chain" id="PRO_5002430981" evidence="1">
    <location>
        <begin position="27"/>
        <end position="53"/>
    </location>
</feature>
<protein>
    <submittedName>
        <fullName evidence="2">Uncharacterized protein</fullName>
    </submittedName>
</protein>
<evidence type="ECO:0000313" key="2">
    <source>
        <dbReference type="EMBL" id="JAH05423.1"/>
    </source>
</evidence>
<evidence type="ECO:0000256" key="1">
    <source>
        <dbReference type="SAM" id="SignalP"/>
    </source>
</evidence>
<proteinExistence type="predicted"/>
<reference evidence="2" key="2">
    <citation type="journal article" date="2015" name="Fish Shellfish Immunol.">
        <title>Early steps in the European eel (Anguilla anguilla)-Vibrio vulnificus interaction in the gills: Role of the RtxA13 toxin.</title>
        <authorList>
            <person name="Callol A."/>
            <person name="Pajuelo D."/>
            <person name="Ebbesson L."/>
            <person name="Teles M."/>
            <person name="MacKenzie S."/>
            <person name="Amaro C."/>
        </authorList>
    </citation>
    <scope>NUCLEOTIDE SEQUENCE</scope>
</reference>
<name>A0A0E9PNL6_ANGAN</name>
<dbReference type="EMBL" id="GBXM01103154">
    <property type="protein sequence ID" value="JAH05423.1"/>
    <property type="molecule type" value="Transcribed_RNA"/>
</dbReference>
<reference evidence="2" key="1">
    <citation type="submission" date="2014-11" db="EMBL/GenBank/DDBJ databases">
        <authorList>
            <person name="Amaro Gonzalez C."/>
        </authorList>
    </citation>
    <scope>NUCLEOTIDE SEQUENCE</scope>
</reference>
<sequence>MGGPRCLTSNLDCSGLLLFIQQLLLANHTPASFPVLQCVKDALWSTLCAFTHA</sequence>
<accession>A0A0E9PNL6</accession>
<organism evidence="2">
    <name type="scientific">Anguilla anguilla</name>
    <name type="common">European freshwater eel</name>
    <name type="synonym">Muraena anguilla</name>
    <dbReference type="NCBI Taxonomy" id="7936"/>
    <lineage>
        <taxon>Eukaryota</taxon>
        <taxon>Metazoa</taxon>
        <taxon>Chordata</taxon>
        <taxon>Craniata</taxon>
        <taxon>Vertebrata</taxon>
        <taxon>Euteleostomi</taxon>
        <taxon>Actinopterygii</taxon>
        <taxon>Neopterygii</taxon>
        <taxon>Teleostei</taxon>
        <taxon>Anguilliformes</taxon>
        <taxon>Anguillidae</taxon>
        <taxon>Anguilla</taxon>
    </lineage>
</organism>
<feature type="signal peptide" evidence="1">
    <location>
        <begin position="1"/>
        <end position="26"/>
    </location>
</feature>